<gene>
    <name evidence="2" type="primary">LOC110983420</name>
</gene>
<dbReference type="OMA" id="EDNTAYC"/>
<name>A0A8B7Z0Q2_ACAPL</name>
<accession>A0A8B7Z0Q2</accession>
<dbReference type="RefSeq" id="XP_022098360.1">
    <property type="nucleotide sequence ID" value="XM_022242668.1"/>
</dbReference>
<dbReference type="Proteomes" id="UP000694845">
    <property type="component" value="Unplaced"/>
</dbReference>
<dbReference type="GeneID" id="110983420"/>
<reference evidence="2" key="1">
    <citation type="submission" date="2025-08" db="UniProtKB">
        <authorList>
            <consortium name="RefSeq"/>
        </authorList>
    </citation>
    <scope>IDENTIFICATION</scope>
</reference>
<evidence type="ECO:0000313" key="2">
    <source>
        <dbReference type="RefSeq" id="XP_022098360.1"/>
    </source>
</evidence>
<dbReference type="PANTHER" id="PTHR36191">
    <property type="entry name" value="ENDO/EXONUCLEASE/PHOSPHATASE DOMAIN-CONTAINING PROTEIN-RELATED"/>
    <property type="match status" value="1"/>
</dbReference>
<organism evidence="1 2">
    <name type="scientific">Acanthaster planci</name>
    <name type="common">Crown-of-thorns starfish</name>
    <dbReference type="NCBI Taxonomy" id="133434"/>
    <lineage>
        <taxon>Eukaryota</taxon>
        <taxon>Metazoa</taxon>
        <taxon>Echinodermata</taxon>
        <taxon>Eleutherozoa</taxon>
        <taxon>Asterozoa</taxon>
        <taxon>Asteroidea</taxon>
        <taxon>Valvatacea</taxon>
        <taxon>Valvatida</taxon>
        <taxon>Acanthasteridae</taxon>
        <taxon>Acanthaster</taxon>
    </lineage>
</organism>
<sequence length="932" mass="105690">MPTECVPMGQCGTRYPMWMSGRLPADGKIAVVEGCINTEDDGCCNEKFKIVVRNCGDYYVYHLPALPRCVRPAAYCTERGQWMMVFKAVSGVQPDPYALWMSRESLNENVPEAARIGSGFRGHFKSQLVQEWNSMNAAEVRLSLYEAGAEVLRVVFDGSGIDKTSWFNLDRIVSSPYRDLGVDKSDLPDIQIMTTSQNYRFVMSRSARSDCQNANGWLLVVASAGECNWDRTGDFPVFKYSRSGSATLWDSENDQVGEADELVIYMRTEEEPVCKERSYQVLREQARGPGGLNILNNVDDSRLQPGWYRFTSPTGEELSHYCRELNSCGAQYSIWLLDAPRTEPGETVKGTMCINKDEPGCCNEQIKVLIRNCGSFFIYRLPQLKSMGWRTAGYCTGFNEWNLVLRGVSSSRYSAGNLYELWASHESWNADRDSAQITAPWFPEHFKSSLVEDWDRLHVQQVRLSLYKYDFDTGNHTEVRRFIFDGRGSDRFSWFSPERIMETPYKDMKINTTYSQFSLGSSHSRQFVINKMEIEAESCPGSSGWLAVIHNSDDCLWQGNAFTNFVYSGQDAAVNWDEGPVETADVLAVFVRSPLLHNPCREGRYTVITDTRRSADILRYSGRGSVDDRSLQPGWYRMTDDKGAKLNIATSCVEVDYCGTHYPIWINDKLPETPGERKPLTGCINTEEDGCCNQKIILGAIHCGDYILFGLDQVPSILGNDEPAAYCTEADQWELVFKMRDGFLGPLWGVPPSSINTDIPLARQLDNEFLGNYKTSRASWLSSQSINKVKLAIYKDGKERITLIFDGESASDRSWFSDYRLIFSPWTDLSNRSTHAIFLMEGEQMLTEYGTRRWLITKEHIPCSEDSEGWLMVITDPGRRSPCDLRKPRSILYSNTTTAENWSSGSLERGDFMAIFVSSSSDPRRQCRCGEN</sequence>
<protein>
    <submittedName>
        <fullName evidence="2">Uncharacterized protein LOC110983420</fullName>
    </submittedName>
</protein>
<keyword evidence="1" id="KW-1185">Reference proteome</keyword>
<proteinExistence type="predicted"/>
<evidence type="ECO:0000313" key="1">
    <source>
        <dbReference type="Proteomes" id="UP000694845"/>
    </source>
</evidence>
<dbReference type="PANTHER" id="PTHR36191:SF4">
    <property type="entry name" value="VWFD DOMAIN-CONTAINING PROTEIN"/>
    <property type="match status" value="1"/>
</dbReference>
<dbReference type="AlphaFoldDB" id="A0A8B7Z0Q2"/>
<dbReference type="KEGG" id="aplc:110983420"/>
<dbReference type="OrthoDB" id="6105621at2759"/>